<comment type="caution">
    <text evidence="2">The sequence shown here is derived from an EMBL/GenBank/DDBJ whole genome shotgun (WGS) entry which is preliminary data.</text>
</comment>
<evidence type="ECO:0008006" key="4">
    <source>
        <dbReference type="Google" id="ProtNLM"/>
    </source>
</evidence>
<accession>A0A8J6PFV5</accession>
<evidence type="ECO:0000313" key="2">
    <source>
        <dbReference type="EMBL" id="MBC9810896.1"/>
    </source>
</evidence>
<dbReference type="AlphaFoldDB" id="A0A8J6PFV5"/>
<feature type="signal peptide" evidence="1">
    <location>
        <begin position="1"/>
        <end position="19"/>
    </location>
</feature>
<name>A0A8J6PFV5_9FLAO</name>
<dbReference type="RefSeq" id="WP_216713178.1">
    <property type="nucleotide sequence ID" value="NZ_JACVEL010000001.1"/>
</dbReference>
<feature type="chain" id="PRO_5035223872" description="SRPBCC domain-containing protein" evidence="1">
    <location>
        <begin position="20"/>
        <end position="166"/>
    </location>
</feature>
<protein>
    <recommendedName>
        <fullName evidence="4">SRPBCC domain-containing protein</fullName>
    </recommendedName>
</protein>
<gene>
    <name evidence="2" type="ORF">H9Y05_00260</name>
</gene>
<proteinExistence type="predicted"/>
<reference evidence="2" key="1">
    <citation type="submission" date="2020-09" db="EMBL/GenBank/DDBJ databases">
        <title>Taishania pollutisoli gen. nov., sp. nov., Isolated from Tetrabromobisphenol A-Contaminated Soil.</title>
        <authorList>
            <person name="Chen Q."/>
        </authorList>
    </citation>
    <scope>NUCLEOTIDE SEQUENCE</scope>
    <source>
        <strain evidence="2">CZZ-1</strain>
    </source>
</reference>
<organism evidence="2 3">
    <name type="scientific">Taishania pollutisoli</name>
    <dbReference type="NCBI Taxonomy" id="2766479"/>
    <lineage>
        <taxon>Bacteria</taxon>
        <taxon>Pseudomonadati</taxon>
        <taxon>Bacteroidota</taxon>
        <taxon>Flavobacteriia</taxon>
        <taxon>Flavobacteriales</taxon>
        <taxon>Crocinitomicaceae</taxon>
        <taxon>Taishania</taxon>
    </lineage>
</organism>
<evidence type="ECO:0000313" key="3">
    <source>
        <dbReference type="Proteomes" id="UP000652681"/>
    </source>
</evidence>
<keyword evidence="1" id="KW-0732">Signal</keyword>
<keyword evidence="3" id="KW-1185">Reference proteome</keyword>
<sequence length="166" mass="18565">MKHLLTALILIAFSPLLTAQTTDFPTSWEGNWKGEVAIFSANGNHNVPMSLVIQPIDSVRWSWTLHYEAPHQSPRKYELIKGKSGWNIDEKNGIVLPQQFIGNRLASSFSVEGNLLICYYWLEGDVLYMELHAIALEHGSKTGTNAEEAIEVGNHLIGSLQQAKLH</sequence>
<dbReference type="Proteomes" id="UP000652681">
    <property type="component" value="Unassembled WGS sequence"/>
</dbReference>
<dbReference type="EMBL" id="JACVEL010000001">
    <property type="protein sequence ID" value="MBC9810896.1"/>
    <property type="molecule type" value="Genomic_DNA"/>
</dbReference>
<evidence type="ECO:0000256" key="1">
    <source>
        <dbReference type="SAM" id="SignalP"/>
    </source>
</evidence>